<evidence type="ECO:0000313" key="1">
    <source>
        <dbReference type="EMBL" id="EPQ50682.1"/>
    </source>
</evidence>
<dbReference type="HOGENOM" id="CLU_3032545_0_0_1"/>
<organism evidence="1 2">
    <name type="scientific">Gloeophyllum trabeum (strain ATCC 11539 / FP-39264 / Madison 617)</name>
    <name type="common">Brown rot fungus</name>
    <dbReference type="NCBI Taxonomy" id="670483"/>
    <lineage>
        <taxon>Eukaryota</taxon>
        <taxon>Fungi</taxon>
        <taxon>Dikarya</taxon>
        <taxon>Basidiomycota</taxon>
        <taxon>Agaricomycotina</taxon>
        <taxon>Agaricomycetes</taxon>
        <taxon>Gloeophyllales</taxon>
        <taxon>Gloeophyllaceae</taxon>
        <taxon>Gloeophyllum</taxon>
    </lineage>
</organism>
<dbReference type="GeneID" id="19299593"/>
<name>S7PTM8_GLOTA</name>
<protein>
    <submittedName>
        <fullName evidence="1">Uncharacterized protein</fullName>
    </submittedName>
</protein>
<dbReference type="KEGG" id="gtr:GLOTRDRAFT_112681"/>
<dbReference type="RefSeq" id="XP_007870939.1">
    <property type="nucleotide sequence ID" value="XM_007872748.1"/>
</dbReference>
<evidence type="ECO:0000313" key="2">
    <source>
        <dbReference type="Proteomes" id="UP000030669"/>
    </source>
</evidence>
<sequence>MSVVMASSLRSGKGITLCRCAHMVRAGAHGMIQWHDVVCQLQSDIRVATSDTAEQ</sequence>
<dbReference type="Proteomes" id="UP000030669">
    <property type="component" value="Unassembled WGS sequence"/>
</dbReference>
<keyword evidence="2" id="KW-1185">Reference proteome</keyword>
<dbReference type="AlphaFoldDB" id="S7PTM8"/>
<reference evidence="1 2" key="1">
    <citation type="journal article" date="2012" name="Science">
        <title>The Paleozoic origin of enzymatic lignin decomposition reconstructed from 31 fungal genomes.</title>
        <authorList>
            <person name="Floudas D."/>
            <person name="Binder M."/>
            <person name="Riley R."/>
            <person name="Barry K."/>
            <person name="Blanchette R.A."/>
            <person name="Henrissat B."/>
            <person name="Martinez A.T."/>
            <person name="Otillar R."/>
            <person name="Spatafora J.W."/>
            <person name="Yadav J.S."/>
            <person name="Aerts A."/>
            <person name="Benoit I."/>
            <person name="Boyd A."/>
            <person name="Carlson A."/>
            <person name="Copeland A."/>
            <person name="Coutinho P.M."/>
            <person name="de Vries R.P."/>
            <person name="Ferreira P."/>
            <person name="Findley K."/>
            <person name="Foster B."/>
            <person name="Gaskell J."/>
            <person name="Glotzer D."/>
            <person name="Gorecki P."/>
            <person name="Heitman J."/>
            <person name="Hesse C."/>
            <person name="Hori C."/>
            <person name="Igarashi K."/>
            <person name="Jurgens J.A."/>
            <person name="Kallen N."/>
            <person name="Kersten P."/>
            <person name="Kohler A."/>
            <person name="Kuees U."/>
            <person name="Kumar T.K.A."/>
            <person name="Kuo A."/>
            <person name="LaButti K."/>
            <person name="Larrondo L.F."/>
            <person name="Lindquist E."/>
            <person name="Ling A."/>
            <person name="Lombard V."/>
            <person name="Lucas S."/>
            <person name="Lundell T."/>
            <person name="Martin R."/>
            <person name="McLaughlin D.J."/>
            <person name="Morgenstern I."/>
            <person name="Morin E."/>
            <person name="Murat C."/>
            <person name="Nagy L.G."/>
            <person name="Nolan M."/>
            <person name="Ohm R.A."/>
            <person name="Patyshakuliyeva A."/>
            <person name="Rokas A."/>
            <person name="Ruiz-Duenas F.J."/>
            <person name="Sabat G."/>
            <person name="Salamov A."/>
            <person name="Samejima M."/>
            <person name="Schmutz J."/>
            <person name="Slot J.C."/>
            <person name="St John F."/>
            <person name="Stenlid J."/>
            <person name="Sun H."/>
            <person name="Sun S."/>
            <person name="Syed K."/>
            <person name="Tsang A."/>
            <person name="Wiebenga A."/>
            <person name="Young D."/>
            <person name="Pisabarro A."/>
            <person name="Eastwood D.C."/>
            <person name="Martin F."/>
            <person name="Cullen D."/>
            <person name="Grigoriev I.V."/>
            <person name="Hibbett D.S."/>
        </authorList>
    </citation>
    <scope>NUCLEOTIDE SEQUENCE [LARGE SCALE GENOMIC DNA]</scope>
    <source>
        <strain evidence="1 2">ATCC 11539</strain>
    </source>
</reference>
<dbReference type="EMBL" id="KB469314">
    <property type="protein sequence ID" value="EPQ50682.1"/>
    <property type="molecule type" value="Genomic_DNA"/>
</dbReference>
<accession>S7PTM8</accession>
<gene>
    <name evidence="1" type="ORF">GLOTRDRAFT_112681</name>
</gene>
<proteinExistence type="predicted"/>